<feature type="compositionally biased region" description="Polar residues" evidence="1">
    <location>
        <begin position="152"/>
        <end position="167"/>
    </location>
</feature>
<keyword evidence="2" id="KW-1185">Reference proteome</keyword>
<name>A0A914UMZ0_9BILA</name>
<sequence length="575" mass="63626">MEVASKLIVARVSEKSVLEFISELACSNPCRLDDFGLAKAFLSLSEYLRKHQVGVELLEMLKKFAFSVQKFLDGKEHKTSNVEPKQRAIFEKSTRPTVPSPIPPRKSLFAKNVPDLQDSACFSPFPYRPSSGGDSGIESMLDQARSLTVSPAFSPTSFRSKNPSNCSDDVDGSSPIPKKISTIRRSLLPQLDDAADMDNDDLPFVDRTEQPEVEVEQQLVEPHVQDTANQHFENVAFVEIEDKLDSSSPLLEDAATKGDNDMPHIGPTEQLKVDNEEELVEPDAQDIANISNDNMVTVAVIEVDEKVDNSALHLNDTVKTGDNDVPYIGPTEQVDIEIEEQVNELDAYDTADVANEHMEAVAIVELDEKVDSSLLQLNEAADTDNNNMPFVDRTKQLDAEVEQQLVEPDAQDIAKTANEHNGTVVVVEVDEKVENSPLHLDDAADTDDDNMPYVDLKEQPKIEIEKQIIESNVQDTTSQHAAKTVAFVEVEEKLDDSQIEHLTAVSATIVEVPEPAENGIAAPRQSKKIQKKDDSRPFEASAHEVGLMDKLIYLNNPERSIGAVMFLLLIIVVYS</sequence>
<feature type="region of interest" description="Disordered" evidence="1">
    <location>
        <begin position="152"/>
        <end position="177"/>
    </location>
</feature>
<dbReference type="WBParaSite" id="PSAMB.scaffold11045size3639.g33820.t1">
    <property type="protein sequence ID" value="PSAMB.scaffold11045size3639.g33820.t1"/>
    <property type="gene ID" value="PSAMB.scaffold11045size3639.g33820"/>
</dbReference>
<evidence type="ECO:0000256" key="1">
    <source>
        <dbReference type="SAM" id="MobiDB-lite"/>
    </source>
</evidence>
<dbReference type="Proteomes" id="UP000887566">
    <property type="component" value="Unplaced"/>
</dbReference>
<dbReference type="AlphaFoldDB" id="A0A914UMZ0"/>
<proteinExistence type="predicted"/>
<reference evidence="3" key="1">
    <citation type="submission" date="2022-11" db="UniProtKB">
        <authorList>
            <consortium name="WormBaseParasite"/>
        </authorList>
    </citation>
    <scope>IDENTIFICATION</scope>
</reference>
<evidence type="ECO:0000313" key="3">
    <source>
        <dbReference type="WBParaSite" id="PSAMB.scaffold11045size3639.g33820.t1"/>
    </source>
</evidence>
<evidence type="ECO:0000313" key="2">
    <source>
        <dbReference type="Proteomes" id="UP000887566"/>
    </source>
</evidence>
<protein>
    <submittedName>
        <fullName evidence="3">Uncharacterized protein</fullName>
    </submittedName>
</protein>
<accession>A0A914UMZ0</accession>
<organism evidence="2 3">
    <name type="scientific">Plectus sambesii</name>
    <dbReference type="NCBI Taxonomy" id="2011161"/>
    <lineage>
        <taxon>Eukaryota</taxon>
        <taxon>Metazoa</taxon>
        <taxon>Ecdysozoa</taxon>
        <taxon>Nematoda</taxon>
        <taxon>Chromadorea</taxon>
        <taxon>Plectida</taxon>
        <taxon>Plectina</taxon>
        <taxon>Plectoidea</taxon>
        <taxon>Plectidae</taxon>
        <taxon>Plectus</taxon>
    </lineage>
</organism>